<dbReference type="Pfam" id="PF07969">
    <property type="entry name" value="Amidohydro_3"/>
    <property type="match status" value="1"/>
</dbReference>
<gene>
    <name evidence="3" type="ORF">IPV69_21340</name>
</gene>
<feature type="domain" description="Amidohydrolase 3" evidence="2">
    <location>
        <begin position="71"/>
        <end position="529"/>
    </location>
</feature>
<dbReference type="PANTHER" id="PTHR11647:SF1">
    <property type="entry name" value="COLLAPSIN RESPONSE MEDIATOR PROTEIN"/>
    <property type="match status" value="1"/>
</dbReference>
<keyword evidence="1" id="KW-0732">Signal</keyword>
<evidence type="ECO:0000259" key="2">
    <source>
        <dbReference type="Pfam" id="PF07969"/>
    </source>
</evidence>
<dbReference type="RefSeq" id="WP_206291751.1">
    <property type="nucleotide sequence ID" value="NZ_CP063458.1"/>
</dbReference>
<dbReference type="KEGG" id="hbs:IPV69_21340"/>
<dbReference type="PANTHER" id="PTHR11647">
    <property type="entry name" value="HYDRANTOINASE/DIHYDROPYRIMIDINASE FAMILY MEMBER"/>
    <property type="match status" value="1"/>
</dbReference>
<dbReference type="SUPFAM" id="SSF51338">
    <property type="entry name" value="Composite domain of metallo-dependent hydrolases"/>
    <property type="match status" value="1"/>
</dbReference>
<dbReference type="GO" id="GO:0016811">
    <property type="term" value="F:hydrolase activity, acting on carbon-nitrogen (but not peptide) bonds, in linear amides"/>
    <property type="evidence" value="ECO:0007669"/>
    <property type="project" value="InterPro"/>
</dbReference>
<proteinExistence type="predicted"/>
<reference evidence="3 4" key="1">
    <citation type="submission" date="2020-10" db="EMBL/GenBank/DDBJ databases">
        <title>Wide distribution of Phycisphaera-like planctomycetes from WD2101 soil group in peatlands and genome analysis of the first cultivated representative.</title>
        <authorList>
            <person name="Dedysh S.N."/>
            <person name="Beletsky A.V."/>
            <person name="Ivanova A."/>
            <person name="Kulichevskaya I.S."/>
            <person name="Suzina N.E."/>
            <person name="Philippov D.A."/>
            <person name="Rakitin A.L."/>
            <person name="Mardanov A.V."/>
            <person name="Ravin N.V."/>
        </authorList>
    </citation>
    <scope>NUCLEOTIDE SEQUENCE [LARGE SCALE GENOMIC DNA]</scope>
    <source>
        <strain evidence="3 4">M1803</strain>
    </source>
</reference>
<protein>
    <submittedName>
        <fullName evidence="3">D-aminoacylase</fullName>
    </submittedName>
</protein>
<name>A0A7M2WTB0_9BACT</name>
<dbReference type="InterPro" id="IPR050378">
    <property type="entry name" value="Metallo-dep_Hydrolases_sf"/>
</dbReference>
<evidence type="ECO:0000256" key="1">
    <source>
        <dbReference type="SAM" id="SignalP"/>
    </source>
</evidence>
<dbReference type="Gene3D" id="3.20.20.140">
    <property type="entry name" value="Metal-dependent hydrolases"/>
    <property type="match status" value="1"/>
</dbReference>
<sequence length="553" mass="58842">MPHLLAWACLAGLIAVIAGCQASTDRYDLIVRNGRIADGSGKPAYRADVAIRGGRIAAIGAFPEDAAPVSIDATGKIVAPGFIDVHTHVDGDIHDAPAAEHFVRDGVTTIVSGNCGGSVKDVAAYFDRISKRGTGLNVATLYGHNTVLRTVKGDRKGELSPEQLASAKELVRQAMRDGAVGLSTGLIYNPGQFSSTEEIIALAAVAGEAGGIYASHMRNESGGILGAIDEAVRVGREAKVPVQISHFKLPSSAAKKVGGADATLGRVNEARKTGLEIGIDQYPYTASSTSISTLIPDAYLEQGIANARSGLKDPKTYEEVLKAMLEHHGKKQGRTSLSYVVVAYAESSPQYNGKNMVQIAEWIRSHQKGTNVELLRDVTKPLPEVTFEDQCRAVLDVFKSDNASCVFHTMDDAEVERIMADPTVAIASDSGLRQFGVGVPHPRGYGTNARVLGRYAREKKLFTIEEAVRKMTSLPAATFRFADRGTIKEGFVADLAIFDPATVIDAATFEKPHQYSLGITDVIVNGVPVLRDGQMTGKLPGRPVLGPGAKPTK</sequence>
<accession>A0A7M2WTB0</accession>
<dbReference type="SUPFAM" id="SSF51556">
    <property type="entry name" value="Metallo-dependent hydrolases"/>
    <property type="match status" value="1"/>
</dbReference>
<dbReference type="InterPro" id="IPR023100">
    <property type="entry name" value="D-aminoacylase_insert_dom_sf"/>
</dbReference>
<dbReference type="InterPro" id="IPR032466">
    <property type="entry name" value="Metal_Hydrolase"/>
</dbReference>
<dbReference type="GO" id="GO:0016812">
    <property type="term" value="F:hydrolase activity, acting on carbon-nitrogen (but not peptide) bonds, in cyclic amides"/>
    <property type="evidence" value="ECO:0007669"/>
    <property type="project" value="TreeGrafter"/>
</dbReference>
<dbReference type="Gene3D" id="3.30.1490.130">
    <property type="entry name" value="D-aminoacylase. Domain 3"/>
    <property type="match status" value="1"/>
</dbReference>
<evidence type="ECO:0000313" key="4">
    <source>
        <dbReference type="Proteomes" id="UP000593765"/>
    </source>
</evidence>
<dbReference type="InterPro" id="IPR013108">
    <property type="entry name" value="Amidohydro_3"/>
</dbReference>
<dbReference type="Proteomes" id="UP000593765">
    <property type="component" value="Chromosome"/>
</dbReference>
<dbReference type="GO" id="GO:0005829">
    <property type="term" value="C:cytosol"/>
    <property type="evidence" value="ECO:0007669"/>
    <property type="project" value="TreeGrafter"/>
</dbReference>
<dbReference type="AlphaFoldDB" id="A0A7M2WTB0"/>
<evidence type="ECO:0000313" key="3">
    <source>
        <dbReference type="EMBL" id="QOV88748.1"/>
    </source>
</evidence>
<feature type="chain" id="PRO_5034011017" evidence="1">
    <location>
        <begin position="23"/>
        <end position="553"/>
    </location>
</feature>
<dbReference type="Gene3D" id="2.30.40.10">
    <property type="entry name" value="Urease, subunit C, domain 1"/>
    <property type="match status" value="1"/>
</dbReference>
<dbReference type="EMBL" id="CP063458">
    <property type="protein sequence ID" value="QOV88748.1"/>
    <property type="molecule type" value="Genomic_DNA"/>
</dbReference>
<feature type="signal peptide" evidence="1">
    <location>
        <begin position="1"/>
        <end position="22"/>
    </location>
</feature>
<organism evidence="3 4">
    <name type="scientific">Humisphaera borealis</name>
    <dbReference type="NCBI Taxonomy" id="2807512"/>
    <lineage>
        <taxon>Bacteria</taxon>
        <taxon>Pseudomonadati</taxon>
        <taxon>Planctomycetota</taxon>
        <taxon>Phycisphaerae</taxon>
        <taxon>Tepidisphaerales</taxon>
        <taxon>Tepidisphaeraceae</taxon>
        <taxon>Humisphaera</taxon>
    </lineage>
</organism>
<keyword evidence="4" id="KW-1185">Reference proteome</keyword>
<dbReference type="CDD" id="cd01297">
    <property type="entry name" value="D-aminoacylase"/>
    <property type="match status" value="1"/>
</dbReference>
<dbReference type="InterPro" id="IPR011059">
    <property type="entry name" value="Metal-dep_hydrolase_composite"/>
</dbReference>